<dbReference type="AlphaFoldDB" id="R4YXQ1"/>
<dbReference type="RefSeq" id="WP_012225109.1">
    <property type="nucleotide sequence ID" value="NZ_HG422565.1"/>
</dbReference>
<accession>R4YXQ1</accession>
<evidence type="ECO:0000313" key="1">
    <source>
        <dbReference type="EMBL" id="CCM63053.1"/>
    </source>
</evidence>
<dbReference type="STRING" id="1229780.BN381_160018"/>
<protein>
    <submittedName>
        <fullName evidence="1">Uncharacterized protein</fullName>
    </submittedName>
</protein>
<gene>
    <name evidence="1" type="ORF">BN381_160018</name>
</gene>
<dbReference type="EMBL" id="CANL01000008">
    <property type="protein sequence ID" value="CCM63053.1"/>
    <property type="molecule type" value="Genomic_DNA"/>
</dbReference>
<dbReference type="HOGENOM" id="CLU_1364107_0_0_11"/>
<sequence length="200" mass="21982">MTDLLTTSTLGSNVPDPDADCTRTAVGARDFQRPRIGPSVPSGATPLVRRRIKPVPPGPAVTFIPFPDPDDAEPADDWDRRADRLQWWMADLGGPHPVTVETTENPVGASRTLEHTLRRFGVDVIEANETLIKGLLPAPPERAVVRMLRWAFRRSHTRLEVVEIRFEQAGPHCRVSARAGGERAAEALRVALSDLPPAPR</sequence>
<organism evidence="1 2">
    <name type="scientific">Candidatus Neomicrothrix parvicella RN1</name>
    <dbReference type="NCBI Taxonomy" id="1229780"/>
    <lineage>
        <taxon>Bacteria</taxon>
        <taxon>Bacillati</taxon>
        <taxon>Actinomycetota</taxon>
        <taxon>Acidimicrobiia</taxon>
        <taxon>Acidimicrobiales</taxon>
        <taxon>Microthrixaceae</taxon>
        <taxon>Candidatus Neomicrothrix</taxon>
    </lineage>
</organism>
<name>R4YXQ1_9ACTN</name>
<proteinExistence type="predicted"/>
<evidence type="ECO:0000313" key="2">
    <source>
        <dbReference type="Proteomes" id="UP000018291"/>
    </source>
</evidence>
<keyword evidence="2" id="KW-1185">Reference proteome</keyword>
<dbReference type="Proteomes" id="UP000018291">
    <property type="component" value="Unassembled WGS sequence"/>
</dbReference>
<reference evidence="1 2" key="1">
    <citation type="journal article" date="2013" name="ISME J.">
        <title>Metabolic model for the filamentous 'Candidatus Microthrix parvicella' based on genomic and metagenomic analyses.</title>
        <authorList>
            <person name="Jon McIlroy S."/>
            <person name="Kristiansen R."/>
            <person name="Albertsen M."/>
            <person name="Michael Karst S."/>
            <person name="Rossetti S."/>
            <person name="Lund Nielsen J."/>
            <person name="Tandoi V."/>
            <person name="James Seviour R."/>
            <person name="Nielsen P.H."/>
        </authorList>
    </citation>
    <scope>NUCLEOTIDE SEQUENCE [LARGE SCALE GENOMIC DNA]</scope>
    <source>
        <strain evidence="1 2">RN1</strain>
    </source>
</reference>
<comment type="caution">
    <text evidence="1">The sequence shown here is derived from an EMBL/GenBank/DDBJ whole genome shotgun (WGS) entry which is preliminary data.</text>
</comment>